<feature type="transmembrane region" description="Helical" evidence="1">
    <location>
        <begin position="361"/>
        <end position="379"/>
    </location>
</feature>
<dbReference type="AlphaFoldDB" id="A0A5B9WBQ3"/>
<feature type="transmembrane region" description="Helical" evidence="1">
    <location>
        <begin position="16"/>
        <end position="35"/>
    </location>
</feature>
<evidence type="ECO:0008006" key="4">
    <source>
        <dbReference type="Google" id="ProtNLM"/>
    </source>
</evidence>
<dbReference type="EMBL" id="CP042997">
    <property type="protein sequence ID" value="QEH37639.1"/>
    <property type="molecule type" value="Genomic_DNA"/>
</dbReference>
<accession>A0A5B9WBQ3</accession>
<evidence type="ECO:0000313" key="3">
    <source>
        <dbReference type="Proteomes" id="UP000324233"/>
    </source>
</evidence>
<protein>
    <recommendedName>
        <fullName evidence="4">Glycosyltransferase RgtA/B/C/D-like domain-containing protein</fullName>
    </recommendedName>
</protein>
<reference evidence="2 3" key="1">
    <citation type="submission" date="2019-08" db="EMBL/GenBank/DDBJ databases">
        <title>Deep-cultivation of Planctomycetes and their phenomic and genomic characterization uncovers novel biology.</title>
        <authorList>
            <person name="Wiegand S."/>
            <person name="Jogler M."/>
            <person name="Boedeker C."/>
            <person name="Pinto D."/>
            <person name="Vollmers J."/>
            <person name="Rivas-Marin E."/>
            <person name="Kohn T."/>
            <person name="Peeters S.H."/>
            <person name="Heuer A."/>
            <person name="Rast P."/>
            <person name="Oberbeckmann S."/>
            <person name="Bunk B."/>
            <person name="Jeske O."/>
            <person name="Meyerdierks A."/>
            <person name="Storesund J.E."/>
            <person name="Kallscheuer N."/>
            <person name="Luecker S."/>
            <person name="Lage O.M."/>
            <person name="Pohl T."/>
            <person name="Merkel B.J."/>
            <person name="Hornburger P."/>
            <person name="Mueller R.-W."/>
            <person name="Bruemmer F."/>
            <person name="Labrenz M."/>
            <person name="Spormann A.M."/>
            <person name="Op den Camp H."/>
            <person name="Overmann J."/>
            <person name="Amann R."/>
            <person name="Jetten M.S.M."/>
            <person name="Mascher T."/>
            <person name="Medema M.H."/>
            <person name="Devos D.P."/>
            <person name="Kaster A.-K."/>
            <person name="Ovreas L."/>
            <person name="Rohde M."/>
            <person name="Galperin M.Y."/>
            <person name="Jogler C."/>
        </authorList>
    </citation>
    <scope>NUCLEOTIDE SEQUENCE [LARGE SCALE GENOMIC DNA]</scope>
    <source>
        <strain evidence="2 3">OJF2</strain>
    </source>
</reference>
<proteinExistence type="predicted"/>
<evidence type="ECO:0000313" key="2">
    <source>
        <dbReference type="EMBL" id="QEH37639.1"/>
    </source>
</evidence>
<feature type="transmembrane region" description="Helical" evidence="1">
    <location>
        <begin position="121"/>
        <end position="143"/>
    </location>
</feature>
<feature type="transmembrane region" description="Helical" evidence="1">
    <location>
        <begin position="178"/>
        <end position="195"/>
    </location>
</feature>
<evidence type="ECO:0000256" key="1">
    <source>
        <dbReference type="SAM" id="Phobius"/>
    </source>
</evidence>
<keyword evidence="1" id="KW-0812">Transmembrane</keyword>
<dbReference type="KEGG" id="agv:OJF2_62300"/>
<keyword evidence="1" id="KW-1133">Transmembrane helix</keyword>
<dbReference type="Proteomes" id="UP000324233">
    <property type="component" value="Chromosome"/>
</dbReference>
<organism evidence="2 3">
    <name type="scientific">Aquisphaera giovannonii</name>
    <dbReference type="NCBI Taxonomy" id="406548"/>
    <lineage>
        <taxon>Bacteria</taxon>
        <taxon>Pseudomonadati</taxon>
        <taxon>Planctomycetota</taxon>
        <taxon>Planctomycetia</taxon>
        <taxon>Isosphaerales</taxon>
        <taxon>Isosphaeraceae</taxon>
        <taxon>Aquisphaera</taxon>
    </lineage>
</organism>
<gene>
    <name evidence="2" type="ORF">OJF2_62300</name>
</gene>
<feature type="transmembrane region" description="Helical" evidence="1">
    <location>
        <begin position="391"/>
        <end position="410"/>
    </location>
</feature>
<feature type="transmembrane region" description="Helical" evidence="1">
    <location>
        <begin position="207"/>
        <end position="240"/>
    </location>
</feature>
<name>A0A5B9WBQ3_9BACT</name>
<keyword evidence="3" id="KW-1185">Reference proteome</keyword>
<keyword evidence="1" id="KW-0472">Membrane</keyword>
<sequence>MPEPAPKPPSGPPTSARFPALAVAVVAGVSALVFASEIRDEPFVDEYAYITQSYQPDALYAGMGNEAAWLDFLSFDLVPLPKYLINAAFRVTGTPRPGPYDAASWYRNTSSRWGTTRDLMIARLPFACCAVLGCAAICGLAGLTAGPRVMVLAGFALAMNPLFRLHAHRAMSEAPCEAFLILALLLGLMGWTRWWSSRGLAPAALPLWFASGCCAGLSMLAKFNGLLALFTMASWGVLGLATARGASFARRASLVAGVGLAIVSAAGTFVLLNPFMTAHPVGTPEPMRSLAEMGAISRFRFLIDQRRESSASQQRMFAHNALLGPLERAKVVAVQGLGRFGLLGPPKSDSTLRYDVQDLGALLWMPLVLLGLVRAILLGRRQRIAGEPPTAWALVLWAAVSAAVVTLYIPMAWDRYLLPIQAPFAVLAAIPLREALGRLLLQPAES</sequence>
<feature type="transmembrane region" description="Helical" evidence="1">
    <location>
        <begin position="252"/>
        <end position="272"/>
    </location>
</feature>